<evidence type="ECO:0000256" key="2">
    <source>
        <dbReference type="ARBA" id="ARBA00004496"/>
    </source>
</evidence>
<comment type="subcellular location">
    <subcellularLocation>
        <location evidence="2">Cytoplasm</location>
    </subcellularLocation>
    <subcellularLocation>
        <location evidence="1">Nucleus</location>
    </subcellularLocation>
</comment>
<comment type="caution">
    <text evidence="7">The sequence shown here is derived from an EMBL/GenBank/DDBJ whole genome shotgun (WGS) entry which is preliminary data.</text>
</comment>
<evidence type="ECO:0000256" key="1">
    <source>
        <dbReference type="ARBA" id="ARBA00004123"/>
    </source>
</evidence>
<evidence type="ECO:0000256" key="3">
    <source>
        <dbReference type="ARBA" id="ARBA00022490"/>
    </source>
</evidence>
<dbReference type="GO" id="GO:1990189">
    <property type="term" value="F:protein N-terminal-serine acetyltransferase activity"/>
    <property type="evidence" value="ECO:0007669"/>
    <property type="project" value="TreeGrafter"/>
</dbReference>
<keyword evidence="6" id="KW-0012">Acyltransferase</keyword>
<dbReference type="PANTHER" id="PTHR20531">
    <property type="entry name" value="N-ALPHA-ACETYLTRANSFERASE 40"/>
    <property type="match status" value="1"/>
</dbReference>
<reference evidence="7 8" key="1">
    <citation type="journal article" date="2020" name="IScience">
        <title>Genome Sequencing of the Endangered Kingdonia uniflora (Circaeasteraceae, Ranunculales) Reveals Potential Mechanisms of Evolutionary Specialization.</title>
        <authorList>
            <person name="Sun Y."/>
            <person name="Deng T."/>
            <person name="Zhang A."/>
            <person name="Moore M.J."/>
            <person name="Landis J.B."/>
            <person name="Lin N."/>
            <person name="Zhang H."/>
            <person name="Zhang X."/>
            <person name="Huang J."/>
            <person name="Zhang X."/>
            <person name="Sun H."/>
            <person name="Wang H."/>
        </authorList>
    </citation>
    <scope>NUCLEOTIDE SEQUENCE [LARGE SCALE GENOMIC DNA]</scope>
    <source>
        <strain evidence="7">TB1705</strain>
        <tissue evidence="7">Leaf</tissue>
    </source>
</reference>
<keyword evidence="3" id="KW-0963">Cytoplasm</keyword>
<feature type="non-terminal residue" evidence="7">
    <location>
        <position position="1"/>
    </location>
</feature>
<keyword evidence="8" id="KW-1185">Reference proteome</keyword>
<dbReference type="PANTHER" id="PTHR20531:SF1">
    <property type="entry name" value="N-ALPHA-ACETYLTRANSFERASE 40"/>
    <property type="match status" value="1"/>
</dbReference>
<evidence type="ECO:0000256" key="5">
    <source>
        <dbReference type="ARBA" id="ARBA00023242"/>
    </source>
</evidence>
<dbReference type="Proteomes" id="UP000541444">
    <property type="component" value="Unassembled WGS sequence"/>
</dbReference>
<dbReference type="AlphaFoldDB" id="A0A7J7M456"/>
<dbReference type="Gene3D" id="3.40.630.30">
    <property type="match status" value="1"/>
</dbReference>
<name>A0A7J7M456_9MAGN</name>
<evidence type="ECO:0000256" key="6">
    <source>
        <dbReference type="ARBA" id="ARBA00023315"/>
    </source>
</evidence>
<organism evidence="7 8">
    <name type="scientific">Kingdonia uniflora</name>
    <dbReference type="NCBI Taxonomy" id="39325"/>
    <lineage>
        <taxon>Eukaryota</taxon>
        <taxon>Viridiplantae</taxon>
        <taxon>Streptophyta</taxon>
        <taxon>Embryophyta</taxon>
        <taxon>Tracheophyta</taxon>
        <taxon>Spermatophyta</taxon>
        <taxon>Magnoliopsida</taxon>
        <taxon>Ranunculales</taxon>
        <taxon>Circaeasteraceae</taxon>
        <taxon>Kingdonia</taxon>
    </lineage>
</organism>
<evidence type="ECO:0000256" key="4">
    <source>
        <dbReference type="ARBA" id="ARBA00022679"/>
    </source>
</evidence>
<keyword evidence="4" id="KW-0808">Transferase</keyword>
<dbReference type="OrthoDB" id="424551at2759"/>
<sequence length="149" mass="17788">MFLTKSPYMIKWTDTPKNSGMSVYLESGSSGRLSSHMKRYFQNLLKVIEVRYQIFVLLSIWRGLMDWNGRLKRRSNARKWLRYIFVREVSECTNWIGDGDLVIGFIHYHFIVEEEVPATYIYELQLEPHVQQKGLRRVLMQLVELIARK</sequence>
<dbReference type="GO" id="GO:0005737">
    <property type="term" value="C:cytoplasm"/>
    <property type="evidence" value="ECO:0007669"/>
    <property type="project" value="UniProtKB-SubCell"/>
</dbReference>
<evidence type="ECO:0000313" key="8">
    <source>
        <dbReference type="Proteomes" id="UP000541444"/>
    </source>
</evidence>
<evidence type="ECO:0000313" key="7">
    <source>
        <dbReference type="EMBL" id="KAF6149548.1"/>
    </source>
</evidence>
<dbReference type="EMBL" id="JACGCM010001793">
    <property type="protein sequence ID" value="KAF6149548.1"/>
    <property type="molecule type" value="Genomic_DNA"/>
</dbReference>
<proteinExistence type="predicted"/>
<dbReference type="GO" id="GO:0005634">
    <property type="term" value="C:nucleus"/>
    <property type="evidence" value="ECO:0007669"/>
    <property type="project" value="UniProtKB-SubCell"/>
</dbReference>
<dbReference type="InterPro" id="IPR039949">
    <property type="entry name" value="NAA40"/>
</dbReference>
<keyword evidence="5" id="KW-0539">Nucleus</keyword>
<protein>
    <submittedName>
        <fullName evidence="7">Uncharacterized protein</fullName>
    </submittedName>
</protein>
<dbReference type="SUPFAM" id="SSF55729">
    <property type="entry name" value="Acyl-CoA N-acyltransferases (Nat)"/>
    <property type="match status" value="1"/>
</dbReference>
<dbReference type="GO" id="GO:0043998">
    <property type="term" value="F:histone H2A acetyltransferase activity"/>
    <property type="evidence" value="ECO:0007669"/>
    <property type="project" value="InterPro"/>
</dbReference>
<gene>
    <name evidence="7" type="ORF">GIB67_003696</name>
</gene>
<dbReference type="GO" id="GO:0010485">
    <property type="term" value="F:histone H4 acetyltransferase activity"/>
    <property type="evidence" value="ECO:0007669"/>
    <property type="project" value="InterPro"/>
</dbReference>
<dbReference type="InterPro" id="IPR016181">
    <property type="entry name" value="Acyl_CoA_acyltransferase"/>
</dbReference>
<accession>A0A7J7M456</accession>